<evidence type="ECO:0000256" key="8">
    <source>
        <dbReference type="ARBA" id="ARBA00022786"/>
    </source>
</evidence>
<evidence type="ECO:0000256" key="5">
    <source>
        <dbReference type="ARBA" id="ARBA00022723"/>
    </source>
</evidence>
<keyword evidence="7" id="KW-0863">Zinc-finger</keyword>
<comment type="cofactor">
    <cofactor evidence="2">
        <name>Zn(2+)</name>
        <dbReference type="ChEBI" id="CHEBI:29105"/>
    </cofactor>
</comment>
<proteinExistence type="predicted"/>
<sequence>MVWEVRVMWATDETNERKPYETKPDRRTLTMASKLVAAATSRAARLAAVARRDAAAASRSARLAAGAASRAARLAAAAASRAARLKRRPPLDDAARLSFRYSSEPPDDGKCVTKEDIESDEAVWALFERYCKSFNRKYDHAEMVRRFNKFKFNATNTYHWNTYLHKDVKELARAKRNRDLGLPVEPWSLLLCMESLKLIVRIANSHQDARPDIKDTLTIAEAEILEDQLLVALGHRILELLERPLQLAKEAIGIMYLSQFSVRKNEALRRSKWVLPDFICSREAASLQGSYKMPTIKLAPMILWRELFAEACTSDMERFYCPFPNCSVLLDLSQHFSRASTSSQSDLNCAECSECHRDICINCGSLPVDERDTGDLSLHWLAQNIRWRCCQRCRRMIELTQGCFHMNCWCWHEFCYSCGAEYTNDMPMCVLGRREHRGLLGSTFHPSMPTAIEGYSEQERAQLALIQRFLSGGFNLGEPPSQSPPRCADSYIIDTMKDLHQLPWLERFVSVISDSYNEDYIQ</sequence>
<accession>A0A0E0MPW9</accession>
<dbReference type="GO" id="GO:0008270">
    <property type="term" value="F:zinc ion binding"/>
    <property type="evidence" value="ECO:0007669"/>
    <property type="project" value="UniProtKB-KW"/>
</dbReference>
<dbReference type="Gene3D" id="1.20.120.1750">
    <property type="match status" value="1"/>
</dbReference>
<dbReference type="Pfam" id="PF01485">
    <property type="entry name" value="IBR"/>
    <property type="match status" value="1"/>
</dbReference>
<evidence type="ECO:0000256" key="6">
    <source>
        <dbReference type="ARBA" id="ARBA00022737"/>
    </source>
</evidence>
<dbReference type="EnsemblPlants" id="OPUNC12G17890.1">
    <property type="protein sequence ID" value="OPUNC12G17890.1"/>
    <property type="gene ID" value="OPUNC12G17890"/>
</dbReference>
<dbReference type="STRING" id="4537.A0A0E0MPW9"/>
<name>A0A0E0MPW9_ORYPU</name>
<evidence type="ECO:0000256" key="2">
    <source>
        <dbReference type="ARBA" id="ARBA00001947"/>
    </source>
</evidence>
<reference evidence="11" key="2">
    <citation type="submission" date="2018-05" db="EMBL/GenBank/DDBJ databases">
        <title>OpunRS2 (Oryza punctata Reference Sequence Version 2).</title>
        <authorList>
            <person name="Zhang J."/>
            <person name="Kudrna D."/>
            <person name="Lee S."/>
            <person name="Talag J."/>
            <person name="Welchert J."/>
            <person name="Wing R.A."/>
        </authorList>
    </citation>
    <scope>NUCLEOTIDE SEQUENCE [LARGE SCALE GENOMIC DNA]</scope>
</reference>
<evidence type="ECO:0000256" key="9">
    <source>
        <dbReference type="ARBA" id="ARBA00022833"/>
    </source>
</evidence>
<dbReference type="EC" id="2.3.2.31" evidence="3"/>
<keyword evidence="5" id="KW-0479">Metal-binding</keyword>
<feature type="domain" description="RING-type" evidence="10">
    <location>
        <begin position="185"/>
        <end position="448"/>
    </location>
</feature>
<dbReference type="PROSITE" id="PS51873">
    <property type="entry name" value="TRIAD"/>
    <property type="match status" value="1"/>
</dbReference>
<dbReference type="SUPFAM" id="SSF57850">
    <property type="entry name" value="RING/U-box"/>
    <property type="match status" value="1"/>
</dbReference>
<dbReference type="Gramene" id="OPUNC12G17890.1">
    <property type="protein sequence ID" value="OPUNC12G17890.1"/>
    <property type="gene ID" value="OPUNC12G17890"/>
</dbReference>
<dbReference type="CDD" id="cd22584">
    <property type="entry name" value="Rcat_RBR_unk"/>
    <property type="match status" value="1"/>
</dbReference>
<dbReference type="AlphaFoldDB" id="A0A0E0MPW9"/>
<keyword evidence="6" id="KW-0677">Repeat</keyword>
<dbReference type="InterPro" id="IPR002867">
    <property type="entry name" value="IBR_dom"/>
</dbReference>
<keyword evidence="12" id="KW-1185">Reference proteome</keyword>
<evidence type="ECO:0000256" key="4">
    <source>
        <dbReference type="ARBA" id="ARBA00022679"/>
    </source>
</evidence>
<dbReference type="InterPro" id="IPR031127">
    <property type="entry name" value="E3_UB_ligase_RBR"/>
</dbReference>
<dbReference type="Proteomes" id="UP000026962">
    <property type="component" value="Chromosome 12"/>
</dbReference>
<keyword evidence="8" id="KW-0833">Ubl conjugation pathway</keyword>
<evidence type="ECO:0000256" key="3">
    <source>
        <dbReference type="ARBA" id="ARBA00012251"/>
    </source>
</evidence>
<dbReference type="GO" id="GO:0016567">
    <property type="term" value="P:protein ubiquitination"/>
    <property type="evidence" value="ECO:0007669"/>
    <property type="project" value="InterPro"/>
</dbReference>
<dbReference type="InterPro" id="IPR044066">
    <property type="entry name" value="TRIAD_supradom"/>
</dbReference>
<evidence type="ECO:0000313" key="11">
    <source>
        <dbReference type="EnsemblPlants" id="OPUNC12G17890.1"/>
    </source>
</evidence>
<evidence type="ECO:0000259" key="10">
    <source>
        <dbReference type="PROSITE" id="PS51873"/>
    </source>
</evidence>
<organism evidence="11">
    <name type="scientific">Oryza punctata</name>
    <name type="common">Red rice</name>
    <dbReference type="NCBI Taxonomy" id="4537"/>
    <lineage>
        <taxon>Eukaryota</taxon>
        <taxon>Viridiplantae</taxon>
        <taxon>Streptophyta</taxon>
        <taxon>Embryophyta</taxon>
        <taxon>Tracheophyta</taxon>
        <taxon>Spermatophyta</taxon>
        <taxon>Magnoliopsida</taxon>
        <taxon>Liliopsida</taxon>
        <taxon>Poales</taxon>
        <taxon>Poaceae</taxon>
        <taxon>BOP clade</taxon>
        <taxon>Oryzoideae</taxon>
        <taxon>Oryzeae</taxon>
        <taxon>Oryzinae</taxon>
        <taxon>Oryza</taxon>
    </lineage>
</organism>
<reference evidence="11" key="1">
    <citation type="submission" date="2015-04" db="UniProtKB">
        <authorList>
            <consortium name="EnsemblPlants"/>
        </authorList>
    </citation>
    <scope>IDENTIFICATION</scope>
</reference>
<evidence type="ECO:0000313" key="12">
    <source>
        <dbReference type="Proteomes" id="UP000026962"/>
    </source>
</evidence>
<dbReference type="HOGENOM" id="CLU_522148_0_0_1"/>
<evidence type="ECO:0000256" key="7">
    <source>
        <dbReference type="ARBA" id="ARBA00022771"/>
    </source>
</evidence>
<keyword evidence="4" id="KW-0808">Transferase</keyword>
<dbReference type="eggNOG" id="KOG1812">
    <property type="taxonomic scope" value="Eukaryota"/>
</dbReference>
<dbReference type="PANTHER" id="PTHR11685">
    <property type="entry name" value="RBR FAMILY RING FINGER AND IBR DOMAIN-CONTAINING"/>
    <property type="match status" value="1"/>
</dbReference>
<protein>
    <recommendedName>
        <fullName evidence="3">RBR-type E3 ubiquitin transferase</fullName>
        <ecNumber evidence="3">2.3.2.31</ecNumber>
    </recommendedName>
</protein>
<evidence type="ECO:0000256" key="1">
    <source>
        <dbReference type="ARBA" id="ARBA00001798"/>
    </source>
</evidence>
<comment type="catalytic activity">
    <reaction evidence="1">
        <text>[E2 ubiquitin-conjugating enzyme]-S-ubiquitinyl-L-cysteine + [acceptor protein]-L-lysine = [E2 ubiquitin-conjugating enzyme]-L-cysteine + [acceptor protein]-N(6)-ubiquitinyl-L-lysine.</text>
        <dbReference type="EC" id="2.3.2.31"/>
    </reaction>
</comment>
<keyword evidence="9" id="KW-0862">Zinc</keyword>
<dbReference type="GO" id="GO:0061630">
    <property type="term" value="F:ubiquitin protein ligase activity"/>
    <property type="evidence" value="ECO:0007669"/>
    <property type="project" value="UniProtKB-EC"/>
</dbReference>